<dbReference type="Pfam" id="PF00001">
    <property type="entry name" value="7tm_1"/>
    <property type="match status" value="1"/>
</dbReference>
<feature type="compositionally biased region" description="Basic and acidic residues" evidence="6">
    <location>
        <begin position="73"/>
        <end position="84"/>
    </location>
</feature>
<reference evidence="9 10" key="1">
    <citation type="journal article" date="2018" name="Nat. Ecol. Evol.">
        <title>Genomic signatures of mitonuclear coevolution across populations of Tigriopus californicus.</title>
        <authorList>
            <person name="Barreto F.S."/>
            <person name="Watson E.T."/>
            <person name="Lima T.G."/>
            <person name="Willett C.S."/>
            <person name="Edmands S."/>
            <person name="Li W."/>
            <person name="Burton R.S."/>
        </authorList>
    </citation>
    <scope>NUCLEOTIDE SEQUENCE [LARGE SCALE GENOMIC DNA]</scope>
    <source>
        <strain evidence="9 10">San Diego</strain>
    </source>
</reference>
<dbReference type="Proteomes" id="UP000318571">
    <property type="component" value="Chromosome 4"/>
</dbReference>
<comment type="caution">
    <text evidence="9">The sequence shown here is derived from an EMBL/GenBank/DDBJ whole genome shotgun (WGS) entry which is preliminary data.</text>
</comment>
<keyword evidence="3 7" id="KW-0812">Transmembrane</keyword>
<comment type="similarity">
    <text evidence="2">Belongs to the G-protein coupled receptor 1 family.</text>
</comment>
<evidence type="ECO:0000256" key="6">
    <source>
        <dbReference type="SAM" id="MobiDB-lite"/>
    </source>
</evidence>
<dbReference type="GO" id="GO:0016020">
    <property type="term" value="C:membrane"/>
    <property type="evidence" value="ECO:0007669"/>
    <property type="project" value="UniProtKB-SubCell"/>
</dbReference>
<keyword evidence="4 7" id="KW-1133">Transmembrane helix</keyword>
<evidence type="ECO:0000259" key="8">
    <source>
        <dbReference type="PROSITE" id="PS50262"/>
    </source>
</evidence>
<dbReference type="SUPFAM" id="SSF81321">
    <property type="entry name" value="Family A G protein-coupled receptor-like"/>
    <property type="match status" value="1"/>
</dbReference>
<dbReference type="EMBL" id="VCGU01000011">
    <property type="protein sequence ID" value="TRY67728.1"/>
    <property type="molecule type" value="Genomic_DNA"/>
</dbReference>
<evidence type="ECO:0000313" key="10">
    <source>
        <dbReference type="Proteomes" id="UP000318571"/>
    </source>
</evidence>
<dbReference type="AlphaFoldDB" id="A0A553NQK6"/>
<comment type="subcellular location">
    <subcellularLocation>
        <location evidence="1">Membrane</location>
    </subcellularLocation>
</comment>
<dbReference type="PANTHER" id="PTHR46641:SF2">
    <property type="entry name" value="FMRFAMIDE RECEPTOR"/>
    <property type="match status" value="1"/>
</dbReference>
<evidence type="ECO:0000256" key="4">
    <source>
        <dbReference type="ARBA" id="ARBA00022989"/>
    </source>
</evidence>
<gene>
    <name evidence="9" type="ORF">TCAL_06444</name>
</gene>
<protein>
    <recommendedName>
        <fullName evidence="8">G-protein coupled receptors family 1 profile domain-containing protein</fullName>
    </recommendedName>
</protein>
<dbReference type="InterPro" id="IPR052954">
    <property type="entry name" value="GPCR-Ligand_Int"/>
</dbReference>
<name>A0A553NQK6_TIGCA</name>
<sequence length="586" mass="65740">MASRTMSSPPEVNSKATKDSEHIFSVETPGLKQSEAVCLLKNTESFKSSTQQKKGSQSFNGSFSSLKRLFSGDDKLRGSNRDPPKQICPSIDIIQSPSDPIPKLKRAPCLPYKAKIRVQAIILLVLLGIPGNAITIFLICMPPSSSTILVQEWDSALNGNHFNQSDTNVTERLSNIENCMEDDDDDDDDRCSRVLNETSTINANTSQVSSDVYCYEPFDEDFWPNVDGNKYHAICHPLKYKPSPCTYIIMVLLIAFLVNVSKFFEFKLATSEKENSTELVYTTTELNEQASYVVFSSYHECLIGEVLPLLALCILNFQISIKIWNSGKMNHRHLGPTKSDFHTEDEVISNYNSPSLHSSTKRPNGRQVILETSFRANGGQRVDLHRSQSTFLTPRQSRTCRGATPVTCSHSTRPLAGLEDSVSEHQTNANGQAVPANSNPNPNPMAITGSHLTSISLHSSCLFKRKSIKSSEKRFQNRREKSIGILVCIITIFFACHLFQVGIQIFQICLPGHGLKDYYKECEQQKRSHVPAIIYTLGFTNRLLLVVNSSVNFLIYCIMAKRFRSALVKLLHSMRKRLFRGNCEFV</sequence>
<evidence type="ECO:0000313" key="9">
    <source>
        <dbReference type="EMBL" id="TRY67728.1"/>
    </source>
</evidence>
<evidence type="ECO:0000256" key="1">
    <source>
        <dbReference type="ARBA" id="ARBA00004370"/>
    </source>
</evidence>
<dbReference type="PANTHER" id="PTHR46641">
    <property type="entry name" value="FMRFAMIDE RECEPTOR-RELATED"/>
    <property type="match status" value="1"/>
</dbReference>
<dbReference type="GO" id="GO:0004930">
    <property type="term" value="F:G protein-coupled receptor activity"/>
    <property type="evidence" value="ECO:0007669"/>
    <property type="project" value="InterPro"/>
</dbReference>
<proteinExistence type="inferred from homology"/>
<feature type="transmembrane region" description="Helical" evidence="7">
    <location>
        <begin position="246"/>
        <end position="264"/>
    </location>
</feature>
<evidence type="ECO:0000256" key="5">
    <source>
        <dbReference type="ARBA" id="ARBA00023136"/>
    </source>
</evidence>
<dbReference type="InterPro" id="IPR017452">
    <property type="entry name" value="GPCR_Rhodpsn_7TM"/>
</dbReference>
<evidence type="ECO:0000256" key="2">
    <source>
        <dbReference type="ARBA" id="ARBA00010663"/>
    </source>
</evidence>
<feature type="region of interest" description="Disordered" evidence="6">
    <location>
        <begin position="73"/>
        <end position="94"/>
    </location>
</feature>
<organism evidence="9 10">
    <name type="scientific">Tigriopus californicus</name>
    <name type="common">Marine copepod</name>
    <dbReference type="NCBI Taxonomy" id="6832"/>
    <lineage>
        <taxon>Eukaryota</taxon>
        <taxon>Metazoa</taxon>
        <taxon>Ecdysozoa</taxon>
        <taxon>Arthropoda</taxon>
        <taxon>Crustacea</taxon>
        <taxon>Multicrustacea</taxon>
        <taxon>Hexanauplia</taxon>
        <taxon>Copepoda</taxon>
        <taxon>Harpacticoida</taxon>
        <taxon>Harpacticidae</taxon>
        <taxon>Tigriopus</taxon>
    </lineage>
</organism>
<dbReference type="InterPro" id="IPR000276">
    <property type="entry name" value="GPCR_Rhodpsn"/>
</dbReference>
<dbReference type="Gene3D" id="1.20.1070.10">
    <property type="entry name" value="Rhodopsin 7-helix transmembrane proteins"/>
    <property type="match status" value="2"/>
</dbReference>
<feature type="domain" description="G-protein coupled receptors family 1 profile" evidence="8">
    <location>
        <begin position="229"/>
        <end position="556"/>
    </location>
</feature>
<dbReference type="PROSITE" id="PS50262">
    <property type="entry name" value="G_PROTEIN_RECEP_F1_2"/>
    <property type="match status" value="1"/>
</dbReference>
<feature type="transmembrane region" description="Helical" evidence="7">
    <location>
        <begin position="533"/>
        <end position="559"/>
    </location>
</feature>
<feature type="transmembrane region" description="Helical" evidence="7">
    <location>
        <begin position="120"/>
        <end position="139"/>
    </location>
</feature>
<evidence type="ECO:0000256" key="3">
    <source>
        <dbReference type="ARBA" id="ARBA00022692"/>
    </source>
</evidence>
<feature type="region of interest" description="Disordered" evidence="6">
    <location>
        <begin position="423"/>
        <end position="447"/>
    </location>
</feature>
<keyword evidence="10" id="KW-1185">Reference proteome</keyword>
<accession>A0A553NQK6</accession>
<evidence type="ECO:0000256" key="7">
    <source>
        <dbReference type="SAM" id="Phobius"/>
    </source>
</evidence>
<feature type="compositionally biased region" description="Polar residues" evidence="6">
    <location>
        <begin position="1"/>
        <end position="15"/>
    </location>
</feature>
<keyword evidence="5 7" id="KW-0472">Membrane</keyword>
<feature type="transmembrane region" description="Helical" evidence="7">
    <location>
        <begin position="483"/>
        <end position="506"/>
    </location>
</feature>
<feature type="region of interest" description="Disordered" evidence="6">
    <location>
        <begin position="1"/>
        <end position="27"/>
    </location>
</feature>